<organism evidence="2 3">
    <name type="scientific">Filobasidium floriforme</name>
    <dbReference type="NCBI Taxonomy" id="5210"/>
    <lineage>
        <taxon>Eukaryota</taxon>
        <taxon>Fungi</taxon>
        <taxon>Dikarya</taxon>
        <taxon>Basidiomycota</taxon>
        <taxon>Agaricomycotina</taxon>
        <taxon>Tremellomycetes</taxon>
        <taxon>Filobasidiales</taxon>
        <taxon>Filobasidiaceae</taxon>
        <taxon>Filobasidium</taxon>
    </lineage>
</organism>
<dbReference type="AlphaFoldDB" id="A0A8K0JME7"/>
<feature type="region of interest" description="Disordered" evidence="1">
    <location>
        <begin position="1"/>
        <end position="87"/>
    </location>
</feature>
<dbReference type="Proteomes" id="UP000812966">
    <property type="component" value="Unassembled WGS sequence"/>
</dbReference>
<evidence type="ECO:0000313" key="2">
    <source>
        <dbReference type="EMBL" id="KAG7544304.1"/>
    </source>
</evidence>
<proteinExistence type="predicted"/>
<name>A0A8K0JME7_9TREE</name>
<feature type="compositionally biased region" description="Polar residues" evidence="1">
    <location>
        <begin position="35"/>
        <end position="44"/>
    </location>
</feature>
<dbReference type="EMBL" id="JABELV010000060">
    <property type="protein sequence ID" value="KAG7544304.1"/>
    <property type="molecule type" value="Genomic_DNA"/>
</dbReference>
<accession>A0A8K0JME7</accession>
<sequence>MQITSTNVTNVDPVDVDLHNPVNTFPSHHPIDGSPTPTKASMSSRKVPLQNGYDKEKWYDVHTSSKDPNDTSSKDPNHDDPNHGFRVLPDRFRHLHDRFYRIASDRREKAIALQCLGTPRQYWPPAGALYFHCATFVSNEAFYKLDITRKLAAHIVVTVDAPGYLRRTRTPEGYYSGYSCIGKFFGDILEKLVMVIFDDMRWYESHGRWHKGHWYKIPSANMREALEELGVIDIDREYRRFKDNVTGFASRIPSVVLRGEKSRRRRILVDFGFEELEYCETVFLDWAVADLGEERVILDILTQIGRQHMRLAFVLEGFYAGLTPEQIDHWKKRCNDFQSNRWFQLAGALFMDKRNLDPEGNIKYHHLVRLYDDNFPRLCR</sequence>
<feature type="compositionally biased region" description="Basic and acidic residues" evidence="1">
    <location>
        <begin position="53"/>
        <end position="87"/>
    </location>
</feature>
<reference evidence="2" key="1">
    <citation type="submission" date="2020-04" db="EMBL/GenBank/DDBJ databases">
        <title>Analysis of mating type loci in Filobasidium floriforme.</title>
        <authorList>
            <person name="Nowrousian M."/>
        </authorList>
    </citation>
    <scope>NUCLEOTIDE SEQUENCE</scope>
    <source>
        <strain evidence="2">CBS 6242</strain>
    </source>
</reference>
<protein>
    <submittedName>
        <fullName evidence="2">Uncharacterized protein</fullName>
    </submittedName>
</protein>
<evidence type="ECO:0000256" key="1">
    <source>
        <dbReference type="SAM" id="MobiDB-lite"/>
    </source>
</evidence>
<evidence type="ECO:0000313" key="3">
    <source>
        <dbReference type="Proteomes" id="UP000812966"/>
    </source>
</evidence>
<comment type="caution">
    <text evidence="2">The sequence shown here is derived from an EMBL/GenBank/DDBJ whole genome shotgun (WGS) entry which is preliminary data.</text>
</comment>
<keyword evidence="3" id="KW-1185">Reference proteome</keyword>
<feature type="compositionally biased region" description="Low complexity" evidence="1">
    <location>
        <begin position="1"/>
        <end position="13"/>
    </location>
</feature>
<gene>
    <name evidence="2" type="ORF">FFLO_03343</name>
</gene>